<comment type="caution">
    <text evidence="1">The sequence shown here is derived from an EMBL/GenBank/DDBJ whole genome shotgun (WGS) entry which is preliminary data.</text>
</comment>
<accession>A0A8S9KIF1</accession>
<gene>
    <name evidence="1" type="ORF">F2Q70_00043716</name>
</gene>
<reference evidence="1" key="1">
    <citation type="submission" date="2019-12" db="EMBL/GenBank/DDBJ databases">
        <title>Genome sequencing and annotation of Brassica cretica.</title>
        <authorList>
            <person name="Studholme D.J."/>
            <person name="Sarris P.F."/>
        </authorList>
    </citation>
    <scope>NUCLEOTIDE SEQUENCE</scope>
    <source>
        <strain evidence="1">PFS-102/07</strain>
        <tissue evidence="1">Leaf</tissue>
    </source>
</reference>
<dbReference type="EMBL" id="QGKY02000164">
    <property type="protein sequence ID" value="KAF2593732.1"/>
    <property type="molecule type" value="Genomic_DNA"/>
</dbReference>
<protein>
    <submittedName>
        <fullName evidence="1">Uncharacterized protein</fullName>
    </submittedName>
</protein>
<evidence type="ECO:0000313" key="1">
    <source>
        <dbReference type="EMBL" id="KAF2593732.1"/>
    </source>
</evidence>
<organism evidence="1">
    <name type="scientific">Brassica cretica</name>
    <name type="common">Mustard</name>
    <dbReference type="NCBI Taxonomy" id="69181"/>
    <lineage>
        <taxon>Eukaryota</taxon>
        <taxon>Viridiplantae</taxon>
        <taxon>Streptophyta</taxon>
        <taxon>Embryophyta</taxon>
        <taxon>Tracheophyta</taxon>
        <taxon>Spermatophyta</taxon>
        <taxon>Magnoliopsida</taxon>
        <taxon>eudicotyledons</taxon>
        <taxon>Gunneridae</taxon>
        <taxon>Pentapetalae</taxon>
        <taxon>rosids</taxon>
        <taxon>malvids</taxon>
        <taxon>Brassicales</taxon>
        <taxon>Brassicaceae</taxon>
        <taxon>Brassiceae</taxon>
        <taxon>Brassica</taxon>
    </lineage>
</organism>
<sequence length="135" mass="15211">MKLYKQSPNIKNRGQEDNRVLVEANSDRNLQFIYLLLATQVNILLKRSEIQGGESVDTEIRPSLSSTLLITTWSRLGFHTTDFGWGEPVLSGPVALPEKEVTLFLSHGEQRRSINVLLGLPASAMDVFQEQFLQI</sequence>
<proteinExistence type="predicted"/>
<dbReference type="Pfam" id="PF02458">
    <property type="entry name" value="Transferase"/>
    <property type="match status" value="1"/>
</dbReference>
<dbReference type="AlphaFoldDB" id="A0A8S9KIF1"/>
<name>A0A8S9KIF1_BRACR</name>
<dbReference type="InterPro" id="IPR023213">
    <property type="entry name" value="CAT-like_dom_sf"/>
</dbReference>
<dbReference type="Gene3D" id="3.30.559.10">
    <property type="entry name" value="Chloramphenicol acetyltransferase-like domain"/>
    <property type="match status" value="1"/>
</dbReference>